<dbReference type="Pfam" id="PF01713">
    <property type="entry name" value="Smr"/>
    <property type="match status" value="1"/>
</dbReference>
<dbReference type="EMBL" id="CCKQ01015664">
    <property type="protein sequence ID" value="CDW87493.1"/>
    <property type="molecule type" value="Genomic_DNA"/>
</dbReference>
<dbReference type="PANTHER" id="PTHR46535:SF1">
    <property type="entry name" value="NEDD4-BINDING PROTEIN 2"/>
    <property type="match status" value="1"/>
</dbReference>
<evidence type="ECO:0000256" key="2">
    <source>
        <dbReference type="SAM" id="MobiDB-lite"/>
    </source>
</evidence>
<gene>
    <name evidence="4" type="primary">Contig15059.g16048</name>
    <name evidence="4" type="ORF">STYLEM_16598</name>
</gene>
<dbReference type="PROSITE" id="PS50828">
    <property type="entry name" value="SMR"/>
    <property type="match status" value="1"/>
</dbReference>
<feature type="region of interest" description="Disordered" evidence="2">
    <location>
        <begin position="310"/>
        <end position="339"/>
    </location>
</feature>
<keyword evidence="1" id="KW-0175">Coiled coil</keyword>
<dbReference type="SUPFAM" id="SSF160443">
    <property type="entry name" value="SMR domain-like"/>
    <property type="match status" value="1"/>
</dbReference>
<protein>
    <recommendedName>
        <fullName evidence="3">Smr domain-containing protein</fullName>
    </recommendedName>
</protein>
<reference evidence="4 5" key="1">
    <citation type="submission" date="2014-06" db="EMBL/GenBank/DDBJ databases">
        <authorList>
            <person name="Swart Estienne"/>
        </authorList>
    </citation>
    <scope>NUCLEOTIDE SEQUENCE [LARGE SCALE GENOMIC DNA]</scope>
    <source>
        <strain evidence="4 5">130c</strain>
    </source>
</reference>
<feature type="coiled-coil region" evidence="1">
    <location>
        <begin position="539"/>
        <end position="566"/>
    </location>
</feature>
<feature type="compositionally biased region" description="Basic residues" evidence="2">
    <location>
        <begin position="1"/>
        <end position="12"/>
    </location>
</feature>
<feature type="domain" description="Smr" evidence="3">
    <location>
        <begin position="574"/>
        <end position="660"/>
    </location>
</feature>
<proteinExistence type="predicted"/>
<feature type="compositionally biased region" description="Basic and acidic residues" evidence="2">
    <location>
        <begin position="13"/>
        <end position="31"/>
    </location>
</feature>
<dbReference type="InterPro" id="IPR052772">
    <property type="entry name" value="Endo/PolyKinase_Domain-Protein"/>
</dbReference>
<dbReference type="OMA" id="MEYAQKE"/>
<dbReference type="PANTHER" id="PTHR46535">
    <property type="entry name" value="NEDD4-BINDING PROTEIN 2"/>
    <property type="match status" value="1"/>
</dbReference>
<feature type="region of interest" description="Disordered" evidence="2">
    <location>
        <begin position="132"/>
        <end position="152"/>
    </location>
</feature>
<dbReference type="InterPro" id="IPR036063">
    <property type="entry name" value="Smr_dom_sf"/>
</dbReference>
<feature type="region of interest" description="Disordered" evidence="2">
    <location>
        <begin position="1"/>
        <end position="37"/>
    </location>
</feature>
<keyword evidence="5" id="KW-1185">Reference proteome</keyword>
<name>A0A078B255_STYLE</name>
<sequence>MEKKQQKKRQRKFNKELKKIQQQNKEEENQKFKNARHKNFKQVYQQKSNVGLSQAQIETQSIKLLQDLFPQCEKDIIEDIFRQKGDDPFQRALEQLSMLFQQEIPQCQSENKDSDSEMKDYYLYQGMEFQESNPNDLEERKSPRQSNLNYSEPYIIEDDQDFDIMMNRIDESQFLRMNSENISLVNSSSMHSQLDSSQNHIKQSNTFDDAFQFLMDLEGQFHEHNENNLKEQMMDEDEFDQKVNKNKKAKKISNGDMQMKKAKTLKQHEQDVFMQFLVDIQLQNFTLLQKKYQLQQLLKDRGVAYEEQKEPLYNQKNNQNGKNGSGQKPQNNHYNGQGYVPIDSKKDFPDLIDEKIIFRKVKDDQVKQRMDKHHHMDFQQRKKFNASNAQQEEQLYRIQDKFKALDHNLIQETYSLLNDAMLVEKLLEIAFPNLMSKQNQYQDNQLERFFKFAQKKQEQIDKKQGHIKSIRDSQNFFTQQILSKFRNINKQKSNANFSQQIYNNNRSLTQQLYDKRKLFLNQARQAQKQGNYQQMEYAQKEAEKYRVLYEQQLQKAQMEIFQIKNNGDTMNWYIDLHGMHCSEAKVILDRRLRQIQVDLDKGLIEPNIDKNNHVLKIVCGKGNHSKGRAVLKFKIPEYLEERNFEIYNFQNDGVVLVRFKTH</sequence>
<organism evidence="4 5">
    <name type="scientific">Stylonychia lemnae</name>
    <name type="common">Ciliate</name>
    <dbReference type="NCBI Taxonomy" id="5949"/>
    <lineage>
        <taxon>Eukaryota</taxon>
        <taxon>Sar</taxon>
        <taxon>Alveolata</taxon>
        <taxon>Ciliophora</taxon>
        <taxon>Intramacronucleata</taxon>
        <taxon>Spirotrichea</taxon>
        <taxon>Stichotrichia</taxon>
        <taxon>Sporadotrichida</taxon>
        <taxon>Oxytrichidae</taxon>
        <taxon>Stylonychinae</taxon>
        <taxon>Stylonychia</taxon>
    </lineage>
</organism>
<dbReference type="SMART" id="SM00463">
    <property type="entry name" value="SMR"/>
    <property type="match status" value="1"/>
</dbReference>
<dbReference type="InParanoid" id="A0A078B255"/>
<dbReference type="Proteomes" id="UP000039865">
    <property type="component" value="Unassembled WGS sequence"/>
</dbReference>
<evidence type="ECO:0000313" key="4">
    <source>
        <dbReference type="EMBL" id="CDW87493.1"/>
    </source>
</evidence>
<evidence type="ECO:0000259" key="3">
    <source>
        <dbReference type="PROSITE" id="PS50828"/>
    </source>
</evidence>
<dbReference type="Gene3D" id="3.30.1370.110">
    <property type="match status" value="1"/>
</dbReference>
<evidence type="ECO:0000313" key="5">
    <source>
        <dbReference type="Proteomes" id="UP000039865"/>
    </source>
</evidence>
<dbReference type="GO" id="GO:0004519">
    <property type="term" value="F:endonuclease activity"/>
    <property type="evidence" value="ECO:0007669"/>
    <property type="project" value="TreeGrafter"/>
</dbReference>
<evidence type="ECO:0000256" key="1">
    <source>
        <dbReference type="SAM" id="Coils"/>
    </source>
</evidence>
<dbReference type="AlphaFoldDB" id="A0A078B255"/>
<dbReference type="InterPro" id="IPR002625">
    <property type="entry name" value="Smr_dom"/>
</dbReference>
<accession>A0A078B255</accession>
<feature type="compositionally biased region" description="Low complexity" evidence="2">
    <location>
        <begin position="314"/>
        <end position="332"/>
    </location>
</feature>
<dbReference type="OrthoDB" id="3231855at2759"/>
<dbReference type="GO" id="GO:0005634">
    <property type="term" value="C:nucleus"/>
    <property type="evidence" value="ECO:0007669"/>
    <property type="project" value="TreeGrafter"/>
</dbReference>